<name>A0A2U1K8X6_ARTAN</name>
<dbReference type="AlphaFoldDB" id="A0A2U1K8X6"/>
<keyword evidence="3" id="KW-1185">Reference proteome</keyword>
<organism evidence="2 3">
    <name type="scientific">Artemisia annua</name>
    <name type="common">Sweet wormwood</name>
    <dbReference type="NCBI Taxonomy" id="35608"/>
    <lineage>
        <taxon>Eukaryota</taxon>
        <taxon>Viridiplantae</taxon>
        <taxon>Streptophyta</taxon>
        <taxon>Embryophyta</taxon>
        <taxon>Tracheophyta</taxon>
        <taxon>Spermatophyta</taxon>
        <taxon>Magnoliopsida</taxon>
        <taxon>eudicotyledons</taxon>
        <taxon>Gunneridae</taxon>
        <taxon>Pentapetalae</taxon>
        <taxon>asterids</taxon>
        <taxon>campanulids</taxon>
        <taxon>Asterales</taxon>
        <taxon>Asteraceae</taxon>
        <taxon>Asteroideae</taxon>
        <taxon>Anthemideae</taxon>
        <taxon>Artemisiinae</taxon>
        <taxon>Artemisia</taxon>
    </lineage>
</organism>
<dbReference type="OrthoDB" id="9411774at2759"/>
<evidence type="ECO:0000313" key="3">
    <source>
        <dbReference type="Proteomes" id="UP000245207"/>
    </source>
</evidence>
<dbReference type="EMBL" id="PKPP01032889">
    <property type="protein sequence ID" value="PWA15713.1"/>
    <property type="molecule type" value="Genomic_DNA"/>
</dbReference>
<feature type="region of interest" description="Disordered" evidence="1">
    <location>
        <begin position="14"/>
        <end position="45"/>
    </location>
</feature>
<gene>
    <name evidence="2" type="ORF">CTI12_AA630640</name>
</gene>
<protein>
    <submittedName>
        <fullName evidence="2">Uncharacterized protein</fullName>
    </submittedName>
</protein>
<dbReference type="Proteomes" id="UP000245207">
    <property type="component" value="Unassembled WGS sequence"/>
</dbReference>
<evidence type="ECO:0000313" key="2">
    <source>
        <dbReference type="EMBL" id="PWA15713.1"/>
    </source>
</evidence>
<comment type="caution">
    <text evidence="2">The sequence shown here is derived from an EMBL/GenBank/DDBJ whole genome shotgun (WGS) entry which is preliminary data.</text>
</comment>
<evidence type="ECO:0000256" key="1">
    <source>
        <dbReference type="SAM" id="MobiDB-lite"/>
    </source>
</evidence>
<feature type="compositionally biased region" description="Basic and acidic residues" evidence="1">
    <location>
        <begin position="14"/>
        <end position="30"/>
    </location>
</feature>
<sequence length="74" mass="8664">MRIHRLGKGLNVVEEKDLSQQEAEKEKVESDLESGSSVSTMVELEHRKAEEDERVRVRRELILAAKEWRLFLES</sequence>
<proteinExistence type="predicted"/>
<accession>A0A2U1K8X6</accession>
<reference evidence="2 3" key="1">
    <citation type="journal article" date="2018" name="Mol. Plant">
        <title>The genome of Artemisia annua provides insight into the evolution of Asteraceae family and artemisinin biosynthesis.</title>
        <authorList>
            <person name="Shen Q."/>
            <person name="Zhang L."/>
            <person name="Liao Z."/>
            <person name="Wang S."/>
            <person name="Yan T."/>
            <person name="Shi P."/>
            <person name="Liu M."/>
            <person name="Fu X."/>
            <person name="Pan Q."/>
            <person name="Wang Y."/>
            <person name="Lv Z."/>
            <person name="Lu X."/>
            <person name="Zhang F."/>
            <person name="Jiang W."/>
            <person name="Ma Y."/>
            <person name="Chen M."/>
            <person name="Hao X."/>
            <person name="Li L."/>
            <person name="Tang Y."/>
            <person name="Lv G."/>
            <person name="Zhou Y."/>
            <person name="Sun X."/>
            <person name="Brodelius P.E."/>
            <person name="Rose J.K.C."/>
            <person name="Tang K."/>
        </authorList>
    </citation>
    <scope>NUCLEOTIDE SEQUENCE [LARGE SCALE GENOMIC DNA]</scope>
    <source>
        <strain evidence="3">cv. Huhao1</strain>
        <tissue evidence="2">Leaf</tissue>
    </source>
</reference>